<name>A0ACB8QKZ5_9AGAM</name>
<comment type="caution">
    <text evidence="1">The sequence shown here is derived from an EMBL/GenBank/DDBJ whole genome shotgun (WGS) entry which is preliminary data.</text>
</comment>
<protein>
    <submittedName>
        <fullName evidence="1">Uncharacterized protein</fullName>
    </submittedName>
</protein>
<evidence type="ECO:0000313" key="2">
    <source>
        <dbReference type="Proteomes" id="UP000814128"/>
    </source>
</evidence>
<keyword evidence="2" id="KW-1185">Reference proteome</keyword>
<accession>A0ACB8QKZ5</accession>
<dbReference type="Proteomes" id="UP000814128">
    <property type="component" value="Unassembled WGS sequence"/>
</dbReference>
<evidence type="ECO:0000313" key="1">
    <source>
        <dbReference type="EMBL" id="KAI0032370.1"/>
    </source>
</evidence>
<proteinExistence type="predicted"/>
<reference evidence="1" key="1">
    <citation type="submission" date="2021-02" db="EMBL/GenBank/DDBJ databases">
        <authorList>
            <consortium name="DOE Joint Genome Institute"/>
            <person name="Ahrendt S."/>
            <person name="Looney B.P."/>
            <person name="Miyauchi S."/>
            <person name="Morin E."/>
            <person name="Drula E."/>
            <person name="Courty P.E."/>
            <person name="Chicoki N."/>
            <person name="Fauchery L."/>
            <person name="Kohler A."/>
            <person name="Kuo A."/>
            <person name="Labutti K."/>
            <person name="Pangilinan J."/>
            <person name="Lipzen A."/>
            <person name="Riley R."/>
            <person name="Andreopoulos W."/>
            <person name="He G."/>
            <person name="Johnson J."/>
            <person name="Barry K.W."/>
            <person name="Grigoriev I.V."/>
            <person name="Nagy L."/>
            <person name="Hibbett D."/>
            <person name="Henrissat B."/>
            <person name="Matheny P.B."/>
            <person name="Labbe J."/>
            <person name="Martin F."/>
        </authorList>
    </citation>
    <scope>NUCLEOTIDE SEQUENCE</scope>
    <source>
        <strain evidence="1">EC-137</strain>
    </source>
</reference>
<gene>
    <name evidence="1" type="ORF">K488DRAFT_85913</name>
</gene>
<organism evidence="1 2">
    <name type="scientific">Vararia minispora EC-137</name>
    <dbReference type="NCBI Taxonomy" id="1314806"/>
    <lineage>
        <taxon>Eukaryota</taxon>
        <taxon>Fungi</taxon>
        <taxon>Dikarya</taxon>
        <taxon>Basidiomycota</taxon>
        <taxon>Agaricomycotina</taxon>
        <taxon>Agaricomycetes</taxon>
        <taxon>Russulales</taxon>
        <taxon>Lachnocladiaceae</taxon>
        <taxon>Vararia</taxon>
    </lineage>
</organism>
<sequence length="96" mass="10227">MSSPSSSTETIMLSLSSSTETIMLSLSSSTETPEAEDPVVADFAARLATQPAFIARIDAMSREEVLYLIAVSLVSMKLTTILAFQAIPPSARTNND</sequence>
<reference evidence="1" key="2">
    <citation type="journal article" date="2022" name="New Phytol.">
        <title>Evolutionary transition to the ectomycorrhizal habit in the genomes of a hyperdiverse lineage of mushroom-forming fungi.</title>
        <authorList>
            <person name="Looney B."/>
            <person name="Miyauchi S."/>
            <person name="Morin E."/>
            <person name="Drula E."/>
            <person name="Courty P.E."/>
            <person name="Kohler A."/>
            <person name="Kuo A."/>
            <person name="LaButti K."/>
            <person name="Pangilinan J."/>
            <person name="Lipzen A."/>
            <person name="Riley R."/>
            <person name="Andreopoulos W."/>
            <person name="He G."/>
            <person name="Johnson J."/>
            <person name="Nolan M."/>
            <person name="Tritt A."/>
            <person name="Barry K.W."/>
            <person name="Grigoriev I.V."/>
            <person name="Nagy L.G."/>
            <person name="Hibbett D."/>
            <person name="Henrissat B."/>
            <person name="Matheny P.B."/>
            <person name="Labbe J."/>
            <person name="Martin F.M."/>
        </authorList>
    </citation>
    <scope>NUCLEOTIDE SEQUENCE</scope>
    <source>
        <strain evidence="1">EC-137</strain>
    </source>
</reference>
<dbReference type="EMBL" id="MU273548">
    <property type="protein sequence ID" value="KAI0032370.1"/>
    <property type="molecule type" value="Genomic_DNA"/>
</dbReference>